<proteinExistence type="predicted"/>
<dbReference type="AlphaFoldDB" id="A0A9E5MI32"/>
<keyword evidence="2" id="KW-1185">Reference proteome</keyword>
<accession>A0A9E5MI32</accession>
<sequence>MAVKLSGRLPEADRSGLDLLQGELVRHPESRHLVVAVIDCARTTVDHGDNGDTYTPTAGVIFIEPVQDQEDIEAVLEVMGRVRAERVDGGTLDFDFGVGDPLATTFRREGEADDA</sequence>
<dbReference type="Proteomes" id="UP000818266">
    <property type="component" value="Unassembled WGS sequence"/>
</dbReference>
<organism evidence="1 2">
    <name type="scientific">Microcella pacifica</name>
    <dbReference type="NCBI Taxonomy" id="2591847"/>
    <lineage>
        <taxon>Bacteria</taxon>
        <taxon>Bacillati</taxon>
        <taxon>Actinomycetota</taxon>
        <taxon>Actinomycetes</taxon>
        <taxon>Micrococcales</taxon>
        <taxon>Microbacteriaceae</taxon>
        <taxon>Microcella</taxon>
    </lineage>
</organism>
<name>A0A9E5MI32_9MICO</name>
<dbReference type="OrthoDB" id="5120385at2"/>
<protein>
    <submittedName>
        <fullName evidence="1">Uncharacterized protein</fullName>
    </submittedName>
</protein>
<comment type="caution">
    <text evidence="1">The sequence shown here is derived from an EMBL/GenBank/DDBJ whole genome shotgun (WGS) entry which is preliminary data.</text>
</comment>
<gene>
    <name evidence="1" type="ORF">FK219_003260</name>
</gene>
<reference evidence="1 2" key="1">
    <citation type="submission" date="2019-06" db="EMBL/GenBank/DDBJ databases">
        <authorList>
            <person name="De-Chao Zhang Q."/>
        </authorList>
    </citation>
    <scope>NUCLEOTIDE SEQUENCE [LARGE SCALE GENOMIC DNA]</scope>
    <source>
        <strain evidence="1 2">KN1116</strain>
    </source>
</reference>
<reference evidence="1 2" key="2">
    <citation type="submission" date="2020-03" db="EMBL/GenBank/DDBJ databases">
        <title>Chryseoglobus sp. isolated from a deep-sea seamount.</title>
        <authorList>
            <person name="Zhang D.-C."/>
        </authorList>
    </citation>
    <scope>NUCLEOTIDE SEQUENCE [LARGE SCALE GENOMIC DNA]</scope>
    <source>
        <strain evidence="1 2">KN1116</strain>
    </source>
</reference>
<evidence type="ECO:0000313" key="1">
    <source>
        <dbReference type="EMBL" id="NHF62268.1"/>
    </source>
</evidence>
<evidence type="ECO:0000313" key="2">
    <source>
        <dbReference type="Proteomes" id="UP000818266"/>
    </source>
</evidence>
<dbReference type="RefSeq" id="WP_152583005.1">
    <property type="nucleotide sequence ID" value="NZ_VIKT02000004.1"/>
</dbReference>
<dbReference type="EMBL" id="VIKT02000004">
    <property type="protein sequence ID" value="NHF62268.1"/>
    <property type="molecule type" value="Genomic_DNA"/>
</dbReference>